<gene>
    <name evidence="6" type="ORF">PHY01_04750</name>
</gene>
<dbReference type="Gene3D" id="3.40.50.720">
    <property type="entry name" value="NAD(P)-binding Rossmann-like Domain"/>
    <property type="match status" value="1"/>
</dbReference>
<dbReference type="InterPro" id="IPR036291">
    <property type="entry name" value="NAD(P)-bd_dom_sf"/>
</dbReference>
<evidence type="ECO:0000256" key="5">
    <source>
        <dbReference type="ARBA" id="ARBA00023027"/>
    </source>
</evidence>
<organism evidence="6 7">
    <name type="scientific">Pseudonocardia hydrocarbonoxydans</name>
    <dbReference type="NCBI Taxonomy" id="76726"/>
    <lineage>
        <taxon>Bacteria</taxon>
        <taxon>Bacillati</taxon>
        <taxon>Actinomycetota</taxon>
        <taxon>Actinomycetes</taxon>
        <taxon>Pseudonocardiales</taxon>
        <taxon>Pseudonocardiaceae</taxon>
        <taxon>Pseudonocardia</taxon>
    </lineage>
</organism>
<reference evidence="6 7" key="1">
    <citation type="submission" date="2019-06" db="EMBL/GenBank/DDBJ databases">
        <title>Whole genome shotgun sequence of Pseudonocardia hydrocarbonoxydans NBRC 14498.</title>
        <authorList>
            <person name="Hosoyama A."/>
            <person name="Uohara A."/>
            <person name="Ohji S."/>
            <person name="Ichikawa N."/>
        </authorList>
    </citation>
    <scope>NUCLEOTIDE SEQUENCE [LARGE SCALE GENOMIC DNA]</scope>
    <source>
        <strain evidence="6 7">NBRC 14498</strain>
    </source>
</reference>
<evidence type="ECO:0000313" key="6">
    <source>
        <dbReference type="EMBL" id="GEC18192.1"/>
    </source>
</evidence>
<keyword evidence="3" id="KW-0479">Metal-binding</keyword>
<name>A0A4Y3WGR7_9PSEU</name>
<keyword evidence="7" id="KW-1185">Reference proteome</keyword>
<dbReference type="AlphaFoldDB" id="A0A4Y3WGR7"/>
<evidence type="ECO:0000256" key="3">
    <source>
        <dbReference type="ARBA" id="ARBA00022723"/>
    </source>
</evidence>
<dbReference type="Proteomes" id="UP000320338">
    <property type="component" value="Unassembled WGS sequence"/>
</dbReference>
<evidence type="ECO:0000256" key="4">
    <source>
        <dbReference type="ARBA" id="ARBA00022833"/>
    </source>
</evidence>
<comment type="similarity">
    <text evidence="2">Belongs to the zinc-containing alcohol dehydrogenase family.</text>
</comment>
<evidence type="ECO:0000313" key="7">
    <source>
        <dbReference type="Proteomes" id="UP000320338"/>
    </source>
</evidence>
<dbReference type="PANTHER" id="PTHR42813">
    <property type="entry name" value="ZINC-TYPE ALCOHOL DEHYDROGENASE-LIKE"/>
    <property type="match status" value="1"/>
</dbReference>
<dbReference type="EMBL" id="BJNG01000003">
    <property type="protein sequence ID" value="GEC18192.1"/>
    <property type="molecule type" value="Genomic_DNA"/>
</dbReference>
<proteinExistence type="inferred from homology"/>
<evidence type="ECO:0000256" key="1">
    <source>
        <dbReference type="ARBA" id="ARBA00001947"/>
    </source>
</evidence>
<dbReference type="Gene3D" id="3.90.180.10">
    <property type="entry name" value="Medium-chain alcohol dehydrogenases, catalytic domain"/>
    <property type="match status" value="1"/>
</dbReference>
<dbReference type="SUPFAM" id="SSF51735">
    <property type="entry name" value="NAD(P)-binding Rossmann-fold domains"/>
    <property type="match status" value="1"/>
</dbReference>
<dbReference type="GO" id="GO:0046872">
    <property type="term" value="F:metal ion binding"/>
    <property type="evidence" value="ECO:0007669"/>
    <property type="project" value="UniProtKB-KW"/>
</dbReference>
<keyword evidence="5" id="KW-0520">NAD</keyword>
<evidence type="ECO:0000256" key="2">
    <source>
        <dbReference type="ARBA" id="ARBA00008072"/>
    </source>
</evidence>
<comment type="cofactor">
    <cofactor evidence="1">
        <name>Zn(2+)</name>
        <dbReference type="ChEBI" id="CHEBI:29105"/>
    </cofactor>
</comment>
<evidence type="ECO:0008006" key="8">
    <source>
        <dbReference type="Google" id="ProtNLM"/>
    </source>
</evidence>
<keyword evidence="4" id="KW-0862">Zinc</keyword>
<protein>
    <recommendedName>
        <fullName evidence="8">Alcohol dehydrogenase-like C-terminal domain-containing protein</fullName>
    </recommendedName>
</protein>
<accession>A0A4Y3WGR7</accession>
<comment type="caution">
    <text evidence="6">The sequence shown here is derived from an EMBL/GenBank/DDBJ whole genome shotgun (WGS) entry which is preliminary data.</text>
</comment>
<sequence length="160" mass="16628">MRAQDAGLGELIEQVLGEPEVDAAVDAVGFEARGHGADAGEAPATVLNDVMTITRVGASLGIPGLYVTGDPGGIDENAKIGQLGVRIGLGWAKSHTFTTGQCPVKRYNRKLMNAILSGRAQIAKAVNATTISLDDAPRGYRDFDGGAARKFVIDPHGMVA</sequence>
<dbReference type="PANTHER" id="PTHR42813:SF3">
    <property type="entry name" value="GLUTATHIONE-INDEPENDENT FORMALDEHYDE DEHYDROGENASE"/>
    <property type="match status" value="1"/>
</dbReference>